<protein>
    <recommendedName>
        <fullName evidence="4">TIR domain-containing protein</fullName>
    </recommendedName>
</protein>
<feature type="region of interest" description="Disordered" evidence="1">
    <location>
        <begin position="869"/>
        <end position="896"/>
    </location>
</feature>
<gene>
    <name evidence="2" type="ORF">CJN711_LOCUS1076</name>
</gene>
<feature type="compositionally biased region" description="Polar residues" evidence="1">
    <location>
        <begin position="877"/>
        <end position="891"/>
    </location>
</feature>
<proteinExistence type="predicted"/>
<evidence type="ECO:0008006" key="4">
    <source>
        <dbReference type="Google" id="ProtNLM"/>
    </source>
</evidence>
<dbReference type="Gene3D" id="3.40.50.10140">
    <property type="entry name" value="Toll/interleukin-1 receptor homology (TIR) domain"/>
    <property type="match status" value="1"/>
</dbReference>
<reference evidence="2" key="1">
    <citation type="submission" date="2021-02" db="EMBL/GenBank/DDBJ databases">
        <authorList>
            <person name="Nowell W R."/>
        </authorList>
    </citation>
    <scope>NUCLEOTIDE SEQUENCE</scope>
</reference>
<comment type="caution">
    <text evidence="2">The sequence shown here is derived from an EMBL/GenBank/DDBJ whole genome shotgun (WGS) entry which is preliminary data.</text>
</comment>
<dbReference type="Proteomes" id="UP000663855">
    <property type="component" value="Unassembled WGS sequence"/>
</dbReference>
<evidence type="ECO:0000313" key="2">
    <source>
        <dbReference type="EMBL" id="CAF0975215.1"/>
    </source>
</evidence>
<organism evidence="2 3">
    <name type="scientific">Rotaria magnacalcarata</name>
    <dbReference type="NCBI Taxonomy" id="392030"/>
    <lineage>
        <taxon>Eukaryota</taxon>
        <taxon>Metazoa</taxon>
        <taxon>Spiralia</taxon>
        <taxon>Gnathifera</taxon>
        <taxon>Rotifera</taxon>
        <taxon>Eurotatoria</taxon>
        <taxon>Bdelloidea</taxon>
        <taxon>Philodinida</taxon>
        <taxon>Philodinidae</taxon>
        <taxon>Rotaria</taxon>
    </lineage>
</organism>
<dbReference type="AlphaFoldDB" id="A0A814EX64"/>
<evidence type="ECO:0000313" key="3">
    <source>
        <dbReference type="Proteomes" id="UP000663855"/>
    </source>
</evidence>
<accession>A0A814EX64</accession>
<name>A0A814EX64_9BILA</name>
<dbReference type="InterPro" id="IPR035897">
    <property type="entry name" value="Toll_tir_struct_dom_sf"/>
</dbReference>
<evidence type="ECO:0000256" key="1">
    <source>
        <dbReference type="SAM" id="MobiDB-lite"/>
    </source>
</evidence>
<sequence length="1280" mass="149285">MYPMLPSYERSSKTPFTLSTNMDHRINREELHEDVICVQLTNIAVKFLKNPLFCSKLRQYLCSEYLVDCRIPSEFPIDDDIGMALEFSGAKVAVQLAHDHVKALFQMVKTKIYNNENTDKNMIYWSNNIYSDSAIDIIQRIFDNHNVFTIWEKTDVLSGYYVVHYFSPDQPFHVSERSIDQIIYNEIVYVKDMVVSNLDSMQTNFRNELDQFINQRKQEQQNLQTLAIIYCEYPLQTELKFSFFGQKCLVNNARKQLQYLLNKHEMKTINIELDSTQREYLLENCIPQLNTIELEHRNDNVKIQIRENVYYAPQYLTSKVKKMINELIFYTATISFQCIENACTVTTSEQLDLEQITRKHNCQMDRINLQSRNELIHLPKARTISTIKSTSPSIIQESNQFITKLMTLNRIVTSSDGIEIHKTQHSIEKNVDITIISEITAASEEQIAPDRDNVHSETNTRSNILFVPWVPTAVEFDSIQSDDILENSITEFISTCLTQIASLPTNDVKRIAFSTEAWGNYSNKKQLAEKIISTLRFQLETEKFSNRHWTFLFFFNEKQSDMFDFFTQAITSMQHETNDYKKFYCPISMITITLKTSRNVNINKCQNAINDYFRKHIVTKMEVNDAFNSEIWNQHMINVFYKYCVEKSVFPKIDSIDEKNGGQRLELLGSASAVSEMKQRYKLLEEIIKQKASLSICTHEQIETTKSHQLKLDISSNEYNILILSSSKDEVISNRLGARLIDEGYLVYVSNCDESSSTIMLQLAKIDLILIYFSHNYLEDENCMAHIKLAKTSEKKIIPILSTQSLVEQTKSWLDSVTTVDLYYELFREEIHFKLDEDFGFDYDKLLVELLHYTKSGIVGQTYSVPTIDSKKDQQSEEISNQQNLEPQVTPEQRRQREEIYEETIKTMRNRNAIPADEVASLIESLTLIIESCKNDELLDGEGENREEEPSYEANNFKEKKLFFGTNAINDNGKKAIGIFEHNRNKHSSDSYPHSYEIVAHEQKAKTRRNLNDLCLCIKRWMQKASNGVVIKGNMPPFTLTGDFNDAPYPILLLNKPSWWSTSKEYLDFDHSPPNIYFHYPQTFIGSWFSQNEAHDCYQTSIDRDILVRNERQLQRYRREKLPVENEHIQAIKSSHKSNTEISNVAYVSKFTTEFKEGHIAWDITEDVLIVKEYEKRRTKTTRKKNKKNLTAWERLLEGSVELLSDIKDGKIDSNSDVLQGKIGNELRTEEDMQKLHALDNPNNKRWTIKRPRRCTLAFLQAKIQNTIEFNRLCESSGYM</sequence>
<dbReference type="EMBL" id="CAJNOV010000075">
    <property type="protein sequence ID" value="CAF0975215.1"/>
    <property type="molecule type" value="Genomic_DNA"/>
</dbReference>